<dbReference type="Gene3D" id="1.10.287.110">
    <property type="entry name" value="DnaJ domain"/>
    <property type="match status" value="1"/>
</dbReference>
<dbReference type="AlphaFoldDB" id="A0A8H7T4U4"/>
<keyword evidence="4" id="KW-1185">Reference proteome</keyword>
<dbReference type="PRINTS" id="PR00625">
    <property type="entry name" value="JDOMAIN"/>
</dbReference>
<feature type="compositionally biased region" description="Basic and acidic residues" evidence="1">
    <location>
        <begin position="343"/>
        <end position="370"/>
    </location>
</feature>
<dbReference type="InterPro" id="IPR036869">
    <property type="entry name" value="J_dom_sf"/>
</dbReference>
<feature type="compositionally biased region" description="Basic and acidic residues" evidence="1">
    <location>
        <begin position="146"/>
        <end position="188"/>
    </location>
</feature>
<accession>A0A8H7T4U4</accession>
<feature type="compositionally biased region" description="Basic and acidic residues" evidence="1">
    <location>
        <begin position="126"/>
        <end position="135"/>
    </location>
</feature>
<sequence>MNSTLPPDPYKLLGVTKDAKLPEIRSAHRKLVLKCHPDKVQDAALKAIKQDEFQKVQQAYELLSDDAKRLQYDEQVKLFELRKEMGRGNPTPRSNPFEFEVKTAEPRANSYGRPKVYSYPTSVPRSNEDMYEDRHVPRKSASNESASDRKRAAMKEEELREMRYREAAARKMEDERMKQKERERESTKRAHREKKKSSDKDRRKGTEEKVRSRHATYVEDDSSDEETRRVRLAERERKQRQRMMEDEIRQRENAARARAAEAAAARHAQEHQRPKEAPMNEKWNEHKEFASTYMLAARRKAAPVDTDLPHPGMPRRAETFSASSTPAYVRYTTAPQAQYSDEDMPKRSSAGRKESSRRSSETPAVRTEKSSRRRSPPAPANDPYIVEPPSPTTAPRAKPPLQTYTSAPPNLTREQPSRSKTQDYPRKEAAMPSLPRAATFQSGDRPRASGSSKLRQQYTSDSESDSPVYQQSPRPRSPPPPRRSEPTRYIVENGKTKPVGMTRPHRSEMRDDYPQDRSESPRGTPGRPPISRNPPSSERPRANRTQSTTYYQPEPDPIVLTARPKLDREGSSQRQSSRGPTGGGAYFDNVSYGTAYQPEHVIYSKHAAGLQDYGRRGSDGRDSREYYRAPLYT</sequence>
<feature type="compositionally biased region" description="Basic and acidic residues" evidence="1">
    <location>
        <begin position="415"/>
        <end position="429"/>
    </location>
</feature>
<dbReference type="InterPro" id="IPR050817">
    <property type="entry name" value="DjlA_DnaK_co-chaperone"/>
</dbReference>
<dbReference type="CDD" id="cd06257">
    <property type="entry name" value="DnaJ"/>
    <property type="match status" value="1"/>
</dbReference>
<feature type="compositionally biased region" description="Basic and acidic residues" evidence="1">
    <location>
        <begin position="196"/>
        <end position="210"/>
    </location>
</feature>
<dbReference type="PROSITE" id="PS00636">
    <property type="entry name" value="DNAJ_1"/>
    <property type="match status" value="1"/>
</dbReference>
<feature type="compositionally biased region" description="Polar residues" evidence="1">
    <location>
        <begin position="402"/>
        <end position="414"/>
    </location>
</feature>
<protein>
    <recommendedName>
        <fullName evidence="2">J domain-containing protein</fullName>
    </recommendedName>
</protein>
<feature type="domain" description="J" evidence="2">
    <location>
        <begin position="8"/>
        <end position="76"/>
    </location>
</feature>
<evidence type="ECO:0000313" key="3">
    <source>
        <dbReference type="EMBL" id="KAG4414750.1"/>
    </source>
</evidence>
<feature type="compositionally biased region" description="Basic and acidic residues" evidence="1">
    <location>
        <begin position="613"/>
        <end position="627"/>
    </location>
</feature>
<gene>
    <name evidence="3" type="ORF">IFR04_012098</name>
</gene>
<dbReference type="InterPro" id="IPR018253">
    <property type="entry name" value="DnaJ_domain_CS"/>
</dbReference>
<dbReference type="Proteomes" id="UP000664132">
    <property type="component" value="Unassembled WGS sequence"/>
</dbReference>
<feature type="region of interest" description="Disordered" evidence="1">
    <location>
        <begin position="83"/>
        <end position="283"/>
    </location>
</feature>
<feature type="compositionally biased region" description="Basic and acidic residues" evidence="1">
    <location>
        <begin position="225"/>
        <end position="259"/>
    </location>
</feature>
<dbReference type="SUPFAM" id="SSF46565">
    <property type="entry name" value="Chaperone J-domain"/>
    <property type="match status" value="1"/>
</dbReference>
<feature type="compositionally biased region" description="Basic and acidic residues" evidence="1">
    <location>
        <begin position="267"/>
        <end position="283"/>
    </location>
</feature>
<feature type="region of interest" description="Disordered" evidence="1">
    <location>
        <begin position="611"/>
        <end position="633"/>
    </location>
</feature>
<dbReference type="InterPro" id="IPR001623">
    <property type="entry name" value="DnaJ_domain"/>
</dbReference>
<dbReference type="FunFam" id="1.10.287.110:FF:000073">
    <property type="entry name" value="DnaJ domain protein"/>
    <property type="match status" value="1"/>
</dbReference>
<name>A0A8H7T4U4_9HELO</name>
<feature type="compositionally biased region" description="Polar residues" evidence="1">
    <location>
        <begin position="449"/>
        <end position="471"/>
    </location>
</feature>
<dbReference type="EMBL" id="JAFJYH010000250">
    <property type="protein sequence ID" value="KAG4414750.1"/>
    <property type="molecule type" value="Genomic_DNA"/>
</dbReference>
<proteinExistence type="predicted"/>
<reference evidence="3" key="1">
    <citation type="submission" date="2021-02" db="EMBL/GenBank/DDBJ databases">
        <title>Genome sequence Cadophora malorum strain M34.</title>
        <authorList>
            <person name="Stefanovic E."/>
            <person name="Vu D."/>
            <person name="Scully C."/>
            <person name="Dijksterhuis J."/>
            <person name="Roader J."/>
            <person name="Houbraken J."/>
        </authorList>
    </citation>
    <scope>NUCLEOTIDE SEQUENCE</scope>
    <source>
        <strain evidence="3">M34</strain>
    </source>
</reference>
<organism evidence="3 4">
    <name type="scientific">Cadophora malorum</name>
    <dbReference type="NCBI Taxonomy" id="108018"/>
    <lineage>
        <taxon>Eukaryota</taxon>
        <taxon>Fungi</taxon>
        <taxon>Dikarya</taxon>
        <taxon>Ascomycota</taxon>
        <taxon>Pezizomycotina</taxon>
        <taxon>Leotiomycetes</taxon>
        <taxon>Helotiales</taxon>
        <taxon>Ploettnerulaceae</taxon>
        <taxon>Cadophora</taxon>
    </lineage>
</organism>
<feature type="compositionally biased region" description="Pro residues" evidence="1">
    <location>
        <begin position="376"/>
        <end position="392"/>
    </location>
</feature>
<dbReference type="Pfam" id="PF00226">
    <property type="entry name" value="DnaJ"/>
    <property type="match status" value="1"/>
</dbReference>
<feature type="region of interest" description="Disordered" evidence="1">
    <location>
        <begin position="301"/>
        <end position="589"/>
    </location>
</feature>
<feature type="compositionally biased region" description="Basic and acidic residues" evidence="1">
    <location>
        <begin position="505"/>
        <end position="520"/>
    </location>
</feature>
<comment type="caution">
    <text evidence="3">The sequence shown here is derived from an EMBL/GenBank/DDBJ whole genome shotgun (WGS) entry which is preliminary data.</text>
</comment>
<dbReference type="SMART" id="SM00271">
    <property type="entry name" value="DnaJ"/>
    <property type="match status" value="1"/>
</dbReference>
<dbReference type="PROSITE" id="PS50076">
    <property type="entry name" value="DNAJ_2"/>
    <property type="match status" value="1"/>
</dbReference>
<evidence type="ECO:0000313" key="4">
    <source>
        <dbReference type="Proteomes" id="UP000664132"/>
    </source>
</evidence>
<dbReference type="OrthoDB" id="10250354at2759"/>
<evidence type="ECO:0000256" key="1">
    <source>
        <dbReference type="SAM" id="MobiDB-lite"/>
    </source>
</evidence>
<evidence type="ECO:0000259" key="2">
    <source>
        <dbReference type="PROSITE" id="PS50076"/>
    </source>
</evidence>
<dbReference type="PANTHER" id="PTHR24074">
    <property type="entry name" value="CO-CHAPERONE PROTEIN DJLA"/>
    <property type="match status" value="1"/>
</dbReference>